<feature type="domain" description="PAC" evidence="6">
    <location>
        <begin position="380"/>
        <end position="438"/>
    </location>
</feature>
<dbReference type="InterPro" id="IPR036097">
    <property type="entry name" value="HisK_dim/P_sf"/>
</dbReference>
<feature type="domain" description="Histidine kinase" evidence="4">
    <location>
        <begin position="456"/>
        <end position="732"/>
    </location>
</feature>
<dbReference type="Pfam" id="PF08447">
    <property type="entry name" value="PAS_3"/>
    <property type="match status" value="1"/>
</dbReference>
<dbReference type="PANTHER" id="PTHR43719">
    <property type="entry name" value="TWO-COMPONENT HISTIDINE KINASE"/>
    <property type="match status" value="1"/>
</dbReference>
<name>A0A9W8Z8D1_9PLEO</name>
<dbReference type="SUPFAM" id="SSF55874">
    <property type="entry name" value="ATPase domain of HSP90 chaperone/DNA topoisomerase II/histidine kinase"/>
    <property type="match status" value="1"/>
</dbReference>
<dbReference type="CDD" id="cd00130">
    <property type="entry name" value="PAS"/>
    <property type="match status" value="2"/>
</dbReference>
<dbReference type="PRINTS" id="PR00344">
    <property type="entry name" value="BCTRLSENSOR"/>
</dbReference>
<dbReference type="SUPFAM" id="SSF47384">
    <property type="entry name" value="Homodimeric domain of signal transducing histidine kinase"/>
    <property type="match status" value="1"/>
</dbReference>
<keyword evidence="1 2" id="KW-0597">Phosphoprotein</keyword>
<dbReference type="OrthoDB" id="303614at2759"/>
<dbReference type="SUPFAM" id="SSF52172">
    <property type="entry name" value="CheY-like"/>
    <property type="match status" value="1"/>
</dbReference>
<keyword evidence="8" id="KW-1185">Reference proteome</keyword>
<evidence type="ECO:0000313" key="7">
    <source>
        <dbReference type="EMBL" id="KAJ4400248.1"/>
    </source>
</evidence>
<evidence type="ECO:0000313" key="8">
    <source>
        <dbReference type="Proteomes" id="UP001140510"/>
    </source>
</evidence>
<dbReference type="InterPro" id="IPR003594">
    <property type="entry name" value="HATPase_dom"/>
</dbReference>
<dbReference type="Gene3D" id="1.10.287.130">
    <property type="match status" value="1"/>
</dbReference>
<dbReference type="InterPro" id="IPR005467">
    <property type="entry name" value="His_kinase_dom"/>
</dbReference>
<dbReference type="SMART" id="SM00387">
    <property type="entry name" value="HATPase_c"/>
    <property type="match status" value="1"/>
</dbReference>
<proteinExistence type="predicted"/>
<evidence type="ECO:0000259" key="5">
    <source>
        <dbReference type="PROSITE" id="PS50110"/>
    </source>
</evidence>
<dbReference type="AlphaFoldDB" id="A0A9W8Z8D1"/>
<evidence type="ECO:0000256" key="2">
    <source>
        <dbReference type="PROSITE-ProRule" id="PRU00169"/>
    </source>
</evidence>
<evidence type="ECO:0000256" key="3">
    <source>
        <dbReference type="SAM" id="MobiDB-lite"/>
    </source>
</evidence>
<dbReference type="InterPro" id="IPR003661">
    <property type="entry name" value="HisK_dim/P_dom"/>
</dbReference>
<dbReference type="Proteomes" id="UP001140510">
    <property type="component" value="Unassembled WGS sequence"/>
</dbReference>
<dbReference type="PROSITE" id="PS50110">
    <property type="entry name" value="RESPONSE_REGULATORY"/>
    <property type="match status" value="1"/>
</dbReference>
<dbReference type="InterPro" id="IPR058846">
    <property type="entry name" value="PAS-like"/>
</dbReference>
<dbReference type="Pfam" id="PF02518">
    <property type="entry name" value="HATPase_c"/>
    <property type="match status" value="1"/>
</dbReference>
<dbReference type="PROSITE" id="PS50113">
    <property type="entry name" value="PAC"/>
    <property type="match status" value="2"/>
</dbReference>
<evidence type="ECO:0000259" key="6">
    <source>
        <dbReference type="PROSITE" id="PS50113"/>
    </source>
</evidence>
<dbReference type="InterPro" id="IPR013656">
    <property type="entry name" value="PAS_4"/>
</dbReference>
<feature type="domain" description="Response regulatory" evidence="5">
    <location>
        <begin position="763"/>
        <end position="950"/>
    </location>
</feature>
<organism evidence="7 8">
    <name type="scientific">Didymella pomorum</name>
    <dbReference type="NCBI Taxonomy" id="749634"/>
    <lineage>
        <taxon>Eukaryota</taxon>
        <taxon>Fungi</taxon>
        <taxon>Dikarya</taxon>
        <taxon>Ascomycota</taxon>
        <taxon>Pezizomycotina</taxon>
        <taxon>Dothideomycetes</taxon>
        <taxon>Pleosporomycetidae</taxon>
        <taxon>Pleosporales</taxon>
        <taxon>Pleosporineae</taxon>
        <taxon>Didymellaceae</taxon>
        <taxon>Didymella</taxon>
    </lineage>
</organism>
<dbReference type="InterPro" id="IPR013655">
    <property type="entry name" value="PAS_fold_3"/>
</dbReference>
<dbReference type="InterPro" id="IPR001789">
    <property type="entry name" value="Sig_transdc_resp-reg_receiver"/>
</dbReference>
<dbReference type="InterPro" id="IPR035965">
    <property type="entry name" value="PAS-like_dom_sf"/>
</dbReference>
<dbReference type="InterPro" id="IPR004358">
    <property type="entry name" value="Sig_transdc_His_kin-like_C"/>
</dbReference>
<evidence type="ECO:0000259" key="4">
    <source>
        <dbReference type="PROSITE" id="PS50109"/>
    </source>
</evidence>
<protein>
    <submittedName>
        <fullName evidence="7">Uncharacterized protein</fullName>
    </submittedName>
</protein>
<comment type="caution">
    <text evidence="7">The sequence shown here is derived from an EMBL/GenBank/DDBJ whole genome shotgun (WGS) entry which is preliminary data.</text>
</comment>
<dbReference type="InterPro" id="IPR011006">
    <property type="entry name" value="CheY-like_superfamily"/>
</dbReference>
<gene>
    <name evidence="7" type="ORF">N0V91_008813</name>
</gene>
<dbReference type="SUPFAM" id="SSF55785">
    <property type="entry name" value="PYP-like sensor domain (PAS domain)"/>
    <property type="match status" value="2"/>
</dbReference>
<feature type="region of interest" description="Disordered" evidence="3">
    <location>
        <begin position="105"/>
        <end position="126"/>
    </location>
</feature>
<dbReference type="Gene3D" id="3.30.565.10">
    <property type="entry name" value="Histidine kinase-like ATPase, C-terminal domain"/>
    <property type="match status" value="1"/>
</dbReference>
<dbReference type="SMART" id="SM00448">
    <property type="entry name" value="REC"/>
    <property type="match status" value="1"/>
</dbReference>
<dbReference type="InterPro" id="IPR036890">
    <property type="entry name" value="HATPase_C_sf"/>
</dbReference>
<dbReference type="NCBIfam" id="TIGR00229">
    <property type="entry name" value="sensory_box"/>
    <property type="match status" value="1"/>
</dbReference>
<dbReference type="Gene3D" id="3.30.450.20">
    <property type="entry name" value="PAS domain"/>
    <property type="match status" value="2"/>
</dbReference>
<dbReference type="SMART" id="SM00388">
    <property type="entry name" value="HisKA"/>
    <property type="match status" value="1"/>
</dbReference>
<dbReference type="CDD" id="cd00082">
    <property type="entry name" value="HisKA"/>
    <property type="match status" value="1"/>
</dbReference>
<dbReference type="PANTHER" id="PTHR43719:SF30">
    <property type="entry name" value="TWO-COMPONENT SYSTEM RESPONSE REGULATOR"/>
    <property type="match status" value="1"/>
</dbReference>
<dbReference type="Pfam" id="PF08448">
    <property type="entry name" value="PAS_4"/>
    <property type="match status" value="1"/>
</dbReference>
<dbReference type="InterPro" id="IPR000014">
    <property type="entry name" value="PAS"/>
</dbReference>
<dbReference type="InterPro" id="IPR000700">
    <property type="entry name" value="PAS-assoc_C"/>
</dbReference>
<dbReference type="CDD" id="cd17546">
    <property type="entry name" value="REC_hyHK_CKI1_RcsC-like"/>
    <property type="match status" value="1"/>
</dbReference>
<evidence type="ECO:0000256" key="1">
    <source>
        <dbReference type="ARBA" id="ARBA00022553"/>
    </source>
</evidence>
<dbReference type="PROSITE" id="PS50109">
    <property type="entry name" value="HIS_KIN"/>
    <property type="match status" value="1"/>
</dbReference>
<feature type="modified residue" description="4-aspartylphosphate" evidence="2">
    <location>
        <position position="841"/>
    </location>
</feature>
<accession>A0A9W8Z8D1</accession>
<feature type="domain" description="PAC" evidence="6">
    <location>
        <begin position="241"/>
        <end position="296"/>
    </location>
</feature>
<dbReference type="GO" id="GO:0000155">
    <property type="term" value="F:phosphorelay sensor kinase activity"/>
    <property type="evidence" value="ECO:0007669"/>
    <property type="project" value="InterPro"/>
</dbReference>
<reference evidence="7" key="1">
    <citation type="submission" date="2022-10" db="EMBL/GenBank/DDBJ databases">
        <title>Tapping the CABI collections for fungal endophytes: first genome assemblies for Collariella, Neodidymelliopsis, Ascochyta clinopodiicola, Didymella pomorum, Didymosphaeria variabile, Neocosmospora piperis and Neocucurbitaria cava.</title>
        <authorList>
            <person name="Hill R."/>
        </authorList>
    </citation>
    <scope>NUCLEOTIDE SEQUENCE</scope>
    <source>
        <strain evidence="7">IMI 355091</strain>
    </source>
</reference>
<sequence>MSTDSQSPPTPSLNLDILDEDPSPTFVIRIGQDAIDFSLAFCNEAFHREGLVAKVEEQNRTAILFKSWAQALGDYKPHHDFQGRRWFPQEAGKHRIWKVIRAAGPAPEDEVGEDASTPDSEEEAVVKSNVTNRGRVYHRSKDEILRDMKFNKPVLVDSLPRTNLTARWEGLQTMMEMSDVGVFEYNAEGKLIHANEAWYRLSSHPRNLPAHVEYSFMDLVYPDDQALVMSKWNTLASGNPVTFEMRWKAAPGTDDAAQWVLSACVPVFDEEGTLISIAGNTIDIMAQKKSQEVTQTRLEALERARISEQKFARFATLSPIAIYIFVPDKGMNYVNDQFFELTGHSRPPLDEFEWFSLIADEDIKKVEDDWSRMLAGEKSDGVQFRLKKTWVNQDGIVSNIWVQSSNYPELDKNGKVISILGTLFDISQFKWAETVQRQRTEEALEAKRQQENFIDMTSHELRNPLSAVVQCADSVIASLQGLPLHDARTAINDMDFKRIRDEVVTSIDSLQTIVSCSLHQKRVIDDVLTLSKLDSNLILITPVRVQSAVVVSEALKMFDVECNQMDIKLEFCKDPSFEGYDWVMLDPSRLLQVLINLLTNAIKFTKDRPVRKITVTLGASPTRPPKVWDSVTFTHHEEAPQNLTMGPEWGIGELAFLWLKVQDTGCGMTFDEQNRLFSRFSQATPRTHVKYGGSGLGLFISKSLATLQGGAIGVSSDPDIGSTFAFFVSTRKAMPPAGQSLKIRPGPQRTQSTEDAMRRVKLNILIVEDNLVNQKVLKKQLAKFGWNISVAGDGQQALDWLKGSVYWRGTPKNAHDKITGEEETEYFATPATYDVDIILMDIEMPVMDGLTCARRIREYEASGLLASPTTRPRQLSRQLTASTVSPISSFHELRISQPSPPKTHTRLPILAVSANARMEQVEHALAAGMDDAISKPFRIPELWPKLSTLVERISDASPDVKR</sequence>
<dbReference type="SMART" id="SM00091">
    <property type="entry name" value="PAS"/>
    <property type="match status" value="2"/>
</dbReference>
<dbReference type="InterPro" id="IPR050956">
    <property type="entry name" value="2C_system_His_kinase"/>
</dbReference>
<dbReference type="Gene3D" id="3.40.50.2300">
    <property type="match status" value="1"/>
</dbReference>
<dbReference type="EMBL" id="JAPEVA010000092">
    <property type="protein sequence ID" value="KAJ4400248.1"/>
    <property type="molecule type" value="Genomic_DNA"/>
</dbReference>
<dbReference type="Pfam" id="PF26131">
    <property type="entry name" value="PAS-like"/>
    <property type="match status" value="1"/>
</dbReference>